<dbReference type="InterPro" id="IPR011990">
    <property type="entry name" value="TPR-like_helical_dom_sf"/>
</dbReference>
<dbReference type="InterPro" id="IPR019734">
    <property type="entry name" value="TPR_rpt"/>
</dbReference>
<gene>
    <name evidence="2" type="ORF">DFR30_1841</name>
</gene>
<evidence type="ECO:0000313" key="3">
    <source>
        <dbReference type="Proteomes" id="UP000295707"/>
    </source>
</evidence>
<dbReference type="AlphaFoldDB" id="A0A4R1HMT5"/>
<proteinExistence type="predicted"/>
<dbReference type="Proteomes" id="UP000295707">
    <property type="component" value="Unassembled WGS sequence"/>
</dbReference>
<sequence length="196" mass="22327">MIRITGFAILSVLLHGCAAMLVPETSDPREKLGWAAELFNNQERPLPAERLIREAIEICIDSNDYSCLGRANVTYGFFFRSDSIGKWEKFYRENGFMDKEATFDNRLEISKRYFEKGIAYYVKTGEYDALTNAYLNLGFAYYFLGEHKEECGPYEKSLEAYQKNITRNPDANVAVPEGASSFPEYVAGQQKRAGCI</sequence>
<dbReference type="PROSITE" id="PS50005">
    <property type="entry name" value="TPR"/>
    <property type="match status" value="1"/>
</dbReference>
<dbReference type="Gene3D" id="1.25.40.10">
    <property type="entry name" value="Tetratricopeptide repeat domain"/>
    <property type="match status" value="1"/>
</dbReference>
<name>A0A4R1HMT5_9GAMM</name>
<keyword evidence="1" id="KW-0802">TPR repeat</keyword>
<dbReference type="EMBL" id="SMFX01000001">
    <property type="protein sequence ID" value="TCK18562.1"/>
    <property type="molecule type" value="Genomic_DNA"/>
</dbReference>
<evidence type="ECO:0000313" key="2">
    <source>
        <dbReference type="EMBL" id="TCK18562.1"/>
    </source>
</evidence>
<dbReference type="SUPFAM" id="SSF48452">
    <property type="entry name" value="TPR-like"/>
    <property type="match status" value="1"/>
</dbReference>
<dbReference type="OrthoDB" id="6899599at2"/>
<organism evidence="2 3">
    <name type="scientific">Thiogranum longum</name>
    <dbReference type="NCBI Taxonomy" id="1537524"/>
    <lineage>
        <taxon>Bacteria</taxon>
        <taxon>Pseudomonadati</taxon>
        <taxon>Pseudomonadota</taxon>
        <taxon>Gammaproteobacteria</taxon>
        <taxon>Chromatiales</taxon>
        <taxon>Ectothiorhodospiraceae</taxon>
        <taxon>Thiogranum</taxon>
    </lineage>
</organism>
<keyword evidence="3" id="KW-1185">Reference proteome</keyword>
<protein>
    <submittedName>
        <fullName evidence="2">Uncharacterized protein</fullName>
    </submittedName>
</protein>
<comment type="caution">
    <text evidence="2">The sequence shown here is derived from an EMBL/GenBank/DDBJ whole genome shotgun (WGS) entry which is preliminary data.</text>
</comment>
<evidence type="ECO:0000256" key="1">
    <source>
        <dbReference type="PROSITE-ProRule" id="PRU00339"/>
    </source>
</evidence>
<feature type="repeat" description="TPR" evidence="1">
    <location>
        <begin position="138"/>
        <end position="171"/>
    </location>
</feature>
<reference evidence="2 3" key="1">
    <citation type="submission" date="2019-03" db="EMBL/GenBank/DDBJ databases">
        <title>Genomic Encyclopedia of Type Strains, Phase IV (KMG-IV): sequencing the most valuable type-strain genomes for metagenomic binning, comparative biology and taxonomic classification.</title>
        <authorList>
            <person name="Goeker M."/>
        </authorList>
    </citation>
    <scope>NUCLEOTIDE SEQUENCE [LARGE SCALE GENOMIC DNA]</scope>
    <source>
        <strain evidence="2 3">DSM 19610</strain>
    </source>
</reference>
<accession>A0A4R1HMT5</accession>